<reference evidence="1 2" key="1">
    <citation type="journal article" date="2023" name="Insect Mol. Biol.">
        <title>Genome sequencing provides insights into the evolution of gene families encoding plant cell wall-degrading enzymes in longhorned beetles.</title>
        <authorList>
            <person name="Shin N.R."/>
            <person name="Okamura Y."/>
            <person name="Kirsch R."/>
            <person name="Pauchet Y."/>
        </authorList>
    </citation>
    <scope>NUCLEOTIDE SEQUENCE [LARGE SCALE GENOMIC DNA]</scope>
    <source>
        <strain evidence="1">EAD_L_NR</strain>
    </source>
</reference>
<evidence type="ECO:0000313" key="1">
    <source>
        <dbReference type="EMBL" id="KAJ8922510.1"/>
    </source>
</evidence>
<proteinExistence type="predicted"/>
<name>A0AAV8W780_9CUCU</name>
<evidence type="ECO:0000313" key="2">
    <source>
        <dbReference type="Proteomes" id="UP001159042"/>
    </source>
</evidence>
<dbReference type="Proteomes" id="UP001159042">
    <property type="component" value="Unassembled WGS sequence"/>
</dbReference>
<protein>
    <submittedName>
        <fullName evidence="1">Uncharacterized protein</fullName>
    </submittedName>
</protein>
<keyword evidence="2" id="KW-1185">Reference proteome</keyword>
<organism evidence="1 2">
    <name type="scientific">Exocentrus adspersus</name>
    <dbReference type="NCBI Taxonomy" id="1586481"/>
    <lineage>
        <taxon>Eukaryota</taxon>
        <taxon>Metazoa</taxon>
        <taxon>Ecdysozoa</taxon>
        <taxon>Arthropoda</taxon>
        <taxon>Hexapoda</taxon>
        <taxon>Insecta</taxon>
        <taxon>Pterygota</taxon>
        <taxon>Neoptera</taxon>
        <taxon>Endopterygota</taxon>
        <taxon>Coleoptera</taxon>
        <taxon>Polyphaga</taxon>
        <taxon>Cucujiformia</taxon>
        <taxon>Chrysomeloidea</taxon>
        <taxon>Cerambycidae</taxon>
        <taxon>Lamiinae</taxon>
        <taxon>Acanthocinini</taxon>
        <taxon>Exocentrus</taxon>
    </lineage>
</organism>
<comment type="caution">
    <text evidence="1">The sequence shown here is derived from an EMBL/GenBank/DDBJ whole genome shotgun (WGS) entry which is preliminary data.</text>
</comment>
<accession>A0AAV8W780</accession>
<gene>
    <name evidence="1" type="ORF">NQ315_007540</name>
</gene>
<dbReference type="EMBL" id="JANEYG010000006">
    <property type="protein sequence ID" value="KAJ8922510.1"/>
    <property type="molecule type" value="Genomic_DNA"/>
</dbReference>
<dbReference type="AlphaFoldDB" id="A0AAV8W780"/>
<sequence length="135" mass="14479">MNALIYAVISAMYITVASPARHRLESFGGPYGGHIEYNDFVPGQTVPGPHIVGPRGSASQLVSPHIGLTYVLGPEFGPPRIVTPIIVPGHIVDPEGTHEPIVGPTVGVFSIVGPPNPWAKFAEAGYQWKNGWMDW</sequence>